<evidence type="ECO:0000256" key="3">
    <source>
        <dbReference type="ARBA" id="ARBA00022764"/>
    </source>
</evidence>
<keyword evidence="2" id="KW-0732">Signal</keyword>
<dbReference type="Gene3D" id="2.70.98.70">
    <property type="match status" value="1"/>
</dbReference>
<dbReference type="AlphaFoldDB" id="A0A7C5P7W9"/>
<evidence type="ECO:0000259" key="7">
    <source>
        <dbReference type="Pfam" id="PF16889"/>
    </source>
</evidence>
<dbReference type="InterPro" id="IPR031680">
    <property type="entry name" value="Hepar_II_III_N"/>
</dbReference>
<dbReference type="GO" id="GO:0042597">
    <property type="term" value="C:periplasmic space"/>
    <property type="evidence" value="ECO:0007669"/>
    <property type="project" value="UniProtKB-SubCell"/>
</dbReference>
<evidence type="ECO:0000256" key="4">
    <source>
        <dbReference type="ARBA" id="ARBA00023239"/>
    </source>
</evidence>
<evidence type="ECO:0000256" key="2">
    <source>
        <dbReference type="ARBA" id="ARBA00022729"/>
    </source>
</evidence>
<keyword evidence="5" id="KW-0812">Transmembrane</keyword>
<dbReference type="GO" id="GO:0016829">
    <property type="term" value="F:lyase activity"/>
    <property type="evidence" value="ECO:0007669"/>
    <property type="project" value="UniProtKB-KW"/>
</dbReference>
<keyword evidence="5" id="KW-0472">Membrane</keyword>
<gene>
    <name evidence="8" type="ORF">ENL70_03125</name>
</gene>
<keyword evidence="3" id="KW-0574">Periplasm</keyword>
<dbReference type="PANTHER" id="PTHR39210:SF1">
    <property type="entry name" value="HEPARIN-SULFATE LYASE"/>
    <property type="match status" value="1"/>
</dbReference>
<dbReference type="InterPro" id="IPR012480">
    <property type="entry name" value="Hepar_II_III_C"/>
</dbReference>
<feature type="domain" description="Heparin-sulfate lyase N-terminal" evidence="7">
    <location>
        <begin position="69"/>
        <end position="353"/>
    </location>
</feature>
<reference evidence="8" key="1">
    <citation type="journal article" date="2020" name="mSystems">
        <title>Genome- and Community-Level Interaction Insights into Carbon Utilization and Element Cycling Functions of Hydrothermarchaeota in Hydrothermal Sediment.</title>
        <authorList>
            <person name="Zhou Z."/>
            <person name="Liu Y."/>
            <person name="Xu W."/>
            <person name="Pan J."/>
            <person name="Luo Z.H."/>
            <person name="Li M."/>
        </authorList>
    </citation>
    <scope>NUCLEOTIDE SEQUENCE [LARGE SCALE GENOMIC DNA]</scope>
    <source>
        <strain evidence="8">SpSt-1019</strain>
    </source>
</reference>
<evidence type="ECO:0000256" key="1">
    <source>
        <dbReference type="ARBA" id="ARBA00004418"/>
    </source>
</evidence>
<feature type="transmembrane region" description="Helical" evidence="5">
    <location>
        <begin position="7"/>
        <end position="28"/>
    </location>
</feature>
<keyword evidence="5" id="KW-1133">Transmembrane helix</keyword>
<accession>A0A7C5P7W9</accession>
<name>A0A7C5P7W9_9BACT</name>
<dbReference type="InterPro" id="IPR008929">
    <property type="entry name" value="Chondroitin_lyas"/>
</dbReference>
<dbReference type="SUPFAM" id="SSF48230">
    <property type="entry name" value="Chondroitin AC/alginate lyase"/>
    <property type="match status" value="1"/>
</dbReference>
<proteinExistence type="predicted"/>
<comment type="subcellular location">
    <subcellularLocation>
        <location evidence="1">Periplasm</location>
    </subcellularLocation>
</comment>
<dbReference type="PANTHER" id="PTHR39210">
    <property type="entry name" value="HEPARIN-SULFATE LYASE"/>
    <property type="match status" value="1"/>
</dbReference>
<evidence type="ECO:0000259" key="6">
    <source>
        <dbReference type="Pfam" id="PF07940"/>
    </source>
</evidence>
<evidence type="ECO:0000256" key="5">
    <source>
        <dbReference type="SAM" id="Phobius"/>
    </source>
</evidence>
<dbReference type="Gene3D" id="1.50.10.100">
    <property type="entry name" value="Chondroitin AC/alginate lyase"/>
    <property type="match status" value="1"/>
</dbReference>
<keyword evidence="4 8" id="KW-0456">Lyase</keyword>
<evidence type="ECO:0000313" key="8">
    <source>
        <dbReference type="EMBL" id="HHI65525.1"/>
    </source>
</evidence>
<comment type="caution">
    <text evidence="8">The sequence shown here is derived from an EMBL/GenBank/DDBJ whole genome shotgun (WGS) entry which is preliminary data.</text>
</comment>
<dbReference type="EMBL" id="DRUY01000107">
    <property type="protein sequence ID" value="HHI65525.1"/>
    <property type="molecule type" value="Genomic_DNA"/>
</dbReference>
<protein>
    <submittedName>
        <fullName evidence="8">Alginate lyase family protein</fullName>
    </submittedName>
</protein>
<dbReference type="Pfam" id="PF16889">
    <property type="entry name" value="Hepar_II_III_N"/>
    <property type="match status" value="1"/>
</dbReference>
<organism evidence="8">
    <name type="scientific">Thermodesulfobium narugense</name>
    <dbReference type="NCBI Taxonomy" id="184064"/>
    <lineage>
        <taxon>Bacteria</taxon>
        <taxon>Pseudomonadati</taxon>
        <taxon>Thermodesulfobiota</taxon>
        <taxon>Thermodesulfobiia</taxon>
        <taxon>Thermodesulfobiales</taxon>
        <taxon>Thermodesulfobiaceae</taxon>
        <taxon>Thermodesulfobium</taxon>
    </lineage>
</organism>
<sequence length="668" mass="78750">MKSIKIIARLFLLFLYKLFLFSGFYWLFKGRFISSESTDKNCLINELNILKGIYDIEKSHSQIPLNLVNKTIEEADRICEHKFDIFDKTFSFGKDIQWRMSENFNYVWPNKKWFLLNLNDRKAGDPKYTWELNRFNHLSVLGRAYSISKDKKYYEEFKSEVLSWILQNPPEKGINWNSNLEISLRAISWIVAYEFFKEEIEKDYVFKNKFTSTLFKFGKHIYENIYYSEFFLRNNHLVGEIVGLFLISFFLECKESLVWREKAFYILKKEIPNQIRDDGSSIENSASYSIFSLYLLLILLIVFNRRNLTFDDLLLNKIQKGLKIARAMLKPDGSFPNYGDSDDAKVLLLSDFSQIEDLMNIASVLFNREEYKASSEKGFCSSVFWIFGMDGIKRFESMRLNFENEEIVFCENGKIGFYNNRRGDNLFVQLTNASSHGHSGVGNFELSIEGIDLILDSGTYKYNVSREERNYFRSTFAHNVLIVDSIPHDIPLKKFRWIGNSTVNRVWYNKSPVNFGVEYDFPRFGFSKMRHRREFFLYNNDGFLVIIDFLSGRGTHLVEEIFHLSPLVERAEFYSDNSFECKIKDLRFSLVCGYSELSKSMKRYFMHGTISKHWFSPKYGVKVLAPTIIFQQRLRTPLLVITLLNWCSKDSLKLYNDIFSNVISSYIT</sequence>
<feature type="domain" description="Heparinase II/III-like C-terminal" evidence="6">
    <location>
        <begin position="432"/>
        <end position="633"/>
    </location>
</feature>
<dbReference type="Pfam" id="PF07940">
    <property type="entry name" value="Hepar_II_III_C"/>
    <property type="match status" value="1"/>
</dbReference>